<sequence>MATLASLKLSTAVKPTHMPAVQVRRNKLAKRLWEQAELAKAQQAGTQFTATKFRTVVENDTGLRKQVEVNKRVKQWWFTTDSGKLALSVRYGARLLELAKGKFAVELASEKELVPTLEVIKEAVLAGELDTAIDTASNKLRAGFAR</sequence>
<protein>
    <submittedName>
        <fullName evidence="1">Uncharacterized protein</fullName>
    </submittedName>
</protein>
<accession>A0ABT6XA94</accession>
<evidence type="ECO:0000313" key="2">
    <source>
        <dbReference type="Proteomes" id="UP001431902"/>
    </source>
</evidence>
<organism evidence="1 2">
    <name type="scientific">Limnohabitans lacus</name>
    <dbReference type="NCBI Taxonomy" id="3045173"/>
    <lineage>
        <taxon>Bacteria</taxon>
        <taxon>Pseudomonadati</taxon>
        <taxon>Pseudomonadota</taxon>
        <taxon>Betaproteobacteria</taxon>
        <taxon>Burkholderiales</taxon>
        <taxon>Comamonadaceae</taxon>
        <taxon>Limnohabitans</taxon>
    </lineage>
</organism>
<dbReference type="RefSeq" id="WP_283225369.1">
    <property type="nucleotide sequence ID" value="NZ_JASGBH010000012.1"/>
</dbReference>
<proteinExistence type="predicted"/>
<keyword evidence="2" id="KW-1185">Reference proteome</keyword>
<evidence type="ECO:0000313" key="1">
    <source>
        <dbReference type="EMBL" id="MDI9235025.1"/>
    </source>
</evidence>
<dbReference type="Pfam" id="PF20346">
    <property type="entry name" value="DUF6641"/>
    <property type="match status" value="1"/>
</dbReference>
<reference evidence="1" key="1">
    <citation type="submission" date="2023-05" db="EMBL/GenBank/DDBJ databases">
        <title>Limnohabitans sp. strain HM2-2 Genome sequencing and assembly.</title>
        <authorList>
            <person name="Jung Y."/>
        </authorList>
    </citation>
    <scope>NUCLEOTIDE SEQUENCE</scope>
    <source>
        <strain evidence="1">HM2-2</strain>
    </source>
</reference>
<dbReference type="EMBL" id="JASGBH010000012">
    <property type="protein sequence ID" value="MDI9235025.1"/>
    <property type="molecule type" value="Genomic_DNA"/>
</dbReference>
<dbReference type="InterPro" id="IPR046581">
    <property type="entry name" value="DUF6641"/>
</dbReference>
<comment type="caution">
    <text evidence="1">The sequence shown here is derived from an EMBL/GenBank/DDBJ whole genome shotgun (WGS) entry which is preliminary data.</text>
</comment>
<gene>
    <name evidence="1" type="ORF">QLQ16_14390</name>
</gene>
<dbReference type="Proteomes" id="UP001431902">
    <property type="component" value="Unassembled WGS sequence"/>
</dbReference>
<name>A0ABT6XA94_9BURK</name>